<protein>
    <submittedName>
        <fullName evidence="1">Uncharacterized protein</fullName>
    </submittedName>
</protein>
<sequence length="167" mass="18814">MFAYKAFLFQTQKSNSVFIAENFFGELPKTSEIKELTSDYCIFITLENKSQGLGLQTIRFKVDACYLEGEPDDDRGNDFSPSEVTLAMRHDNKIVILEGRHRAIHAFQGGVVLPGLGGVSGKPNILEYTFDPDEASYGFFTKIIPIDEFRNYLNPYTYDTASSLKKA</sequence>
<organism evidence="1 2">
    <name type="scientific">Legionella drozanskii LLAP-1</name>
    <dbReference type="NCBI Taxonomy" id="1212489"/>
    <lineage>
        <taxon>Bacteria</taxon>
        <taxon>Pseudomonadati</taxon>
        <taxon>Pseudomonadota</taxon>
        <taxon>Gammaproteobacteria</taxon>
        <taxon>Legionellales</taxon>
        <taxon>Legionellaceae</taxon>
        <taxon>Legionella</taxon>
    </lineage>
</organism>
<accession>A0A0W0TE38</accession>
<proteinExistence type="predicted"/>
<dbReference type="EMBL" id="LNXY01000001">
    <property type="protein sequence ID" value="KTC93838.1"/>
    <property type="molecule type" value="Genomic_DNA"/>
</dbReference>
<gene>
    <name evidence="1" type="ORF">Ldro_0188</name>
</gene>
<dbReference type="RefSeq" id="WP_131764330.1">
    <property type="nucleotide sequence ID" value="NZ_CAAAIU010000006.1"/>
</dbReference>
<dbReference type="AlphaFoldDB" id="A0A0W0TE38"/>
<comment type="caution">
    <text evidence="1">The sequence shown here is derived from an EMBL/GenBank/DDBJ whole genome shotgun (WGS) entry which is preliminary data.</text>
</comment>
<evidence type="ECO:0000313" key="2">
    <source>
        <dbReference type="Proteomes" id="UP000054736"/>
    </source>
</evidence>
<reference evidence="1 2" key="1">
    <citation type="submission" date="2015-11" db="EMBL/GenBank/DDBJ databases">
        <title>Genomic analysis of 38 Legionella species identifies large and diverse effector repertoires.</title>
        <authorList>
            <person name="Burstein D."/>
            <person name="Amaro F."/>
            <person name="Zusman T."/>
            <person name="Lifshitz Z."/>
            <person name="Cohen O."/>
            <person name="Gilbert J.A."/>
            <person name="Pupko T."/>
            <person name="Shuman H.A."/>
            <person name="Segal G."/>
        </authorList>
    </citation>
    <scope>NUCLEOTIDE SEQUENCE [LARGE SCALE GENOMIC DNA]</scope>
    <source>
        <strain evidence="1 2">ATCC 700990</strain>
    </source>
</reference>
<dbReference type="Proteomes" id="UP000054736">
    <property type="component" value="Unassembled WGS sequence"/>
</dbReference>
<keyword evidence="2" id="KW-1185">Reference proteome</keyword>
<dbReference type="PATRIC" id="fig|1212489.4.peg.192"/>
<evidence type="ECO:0000313" key="1">
    <source>
        <dbReference type="EMBL" id="KTC93838.1"/>
    </source>
</evidence>
<name>A0A0W0TE38_9GAMM</name>